<dbReference type="GO" id="GO:0004674">
    <property type="term" value="F:protein serine/threonine kinase activity"/>
    <property type="evidence" value="ECO:0007669"/>
    <property type="project" value="UniProtKB-KW"/>
</dbReference>
<dbReference type="PANTHER" id="PTHR22974">
    <property type="entry name" value="MIXED LINEAGE PROTEIN KINASE"/>
    <property type="match status" value="1"/>
</dbReference>
<dbReference type="InterPro" id="IPR011990">
    <property type="entry name" value="TPR-like_helical_dom_sf"/>
</dbReference>
<reference evidence="9" key="1">
    <citation type="journal article" date="2023" name="G3 (Bethesda)">
        <title>Whole genome assembly and annotation of the endangered Caribbean coral Acropora cervicornis.</title>
        <authorList>
            <person name="Selwyn J.D."/>
            <person name="Vollmer S.V."/>
        </authorList>
    </citation>
    <scope>NUCLEOTIDE SEQUENCE</scope>
    <source>
        <strain evidence="9">K2</strain>
    </source>
</reference>
<proteinExistence type="predicted"/>
<name>A0AAD9V9L5_ACRCE</name>
<dbReference type="PANTHER" id="PTHR22974:SF21">
    <property type="entry name" value="DUAL SPECIFICITY PROTEIN KINASE TTK"/>
    <property type="match status" value="1"/>
</dbReference>
<keyword evidence="3 6" id="KW-0547">Nucleotide-binding</keyword>
<evidence type="ECO:0000313" key="9">
    <source>
        <dbReference type="EMBL" id="KAK2565865.1"/>
    </source>
</evidence>
<dbReference type="GO" id="GO:0033316">
    <property type="term" value="P:meiotic spindle assembly checkpoint signaling"/>
    <property type="evidence" value="ECO:0007669"/>
    <property type="project" value="TreeGrafter"/>
</dbReference>
<dbReference type="Gene3D" id="3.30.200.20">
    <property type="entry name" value="Phosphorylase Kinase, domain 1"/>
    <property type="match status" value="1"/>
</dbReference>
<feature type="compositionally biased region" description="Polar residues" evidence="7">
    <location>
        <begin position="382"/>
        <end position="394"/>
    </location>
</feature>
<evidence type="ECO:0000259" key="8">
    <source>
        <dbReference type="PROSITE" id="PS50011"/>
    </source>
</evidence>
<dbReference type="AlphaFoldDB" id="A0AAD9V9L5"/>
<dbReference type="PROSITE" id="PS50011">
    <property type="entry name" value="PROTEIN_KINASE_DOM"/>
    <property type="match status" value="1"/>
</dbReference>
<evidence type="ECO:0000256" key="6">
    <source>
        <dbReference type="PROSITE-ProRule" id="PRU10141"/>
    </source>
</evidence>
<dbReference type="InterPro" id="IPR000719">
    <property type="entry name" value="Prot_kinase_dom"/>
</dbReference>
<dbReference type="InterPro" id="IPR008271">
    <property type="entry name" value="Ser/Thr_kinase_AS"/>
</dbReference>
<evidence type="ECO:0000256" key="4">
    <source>
        <dbReference type="ARBA" id="ARBA00022777"/>
    </source>
</evidence>
<dbReference type="Gene3D" id="1.25.40.10">
    <property type="entry name" value="Tetratricopeptide repeat domain"/>
    <property type="match status" value="1"/>
</dbReference>
<feature type="region of interest" description="Disordered" evidence="7">
    <location>
        <begin position="249"/>
        <end position="268"/>
    </location>
</feature>
<dbReference type="EMBL" id="JARQWQ010000018">
    <property type="protein sequence ID" value="KAK2565865.1"/>
    <property type="molecule type" value="Genomic_DNA"/>
</dbReference>
<comment type="caution">
    <text evidence="9">The sequence shown here is derived from an EMBL/GenBank/DDBJ whole genome shotgun (WGS) entry which is preliminary data.</text>
</comment>
<keyword evidence="1" id="KW-0723">Serine/threonine-protein kinase</keyword>
<feature type="region of interest" description="Disordered" evidence="7">
    <location>
        <begin position="169"/>
        <end position="195"/>
    </location>
</feature>
<feature type="compositionally biased region" description="Polar residues" evidence="7">
    <location>
        <begin position="402"/>
        <end position="418"/>
    </location>
</feature>
<dbReference type="GO" id="GO:0007094">
    <property type="term" value="P:mitotic spindle assembly checkpoint signaling"/>
    <property type="evidence" value="ECO:0007669"/>
    <property type="project" value="TreeGrafter"/>
</dbReference>
<dbReference type="FunFam" id="3.30.200.20:FF:000131">
    <property type="entry name" value="Dual specificity protein kinase TTK"/>
    <property type="match status" value="1"/>
</dbReference>
<dbReference type="InterPro" id="IPR017441">
    <property type="entry name" value="Protein_kinase_ATP_BS"/>
</dbReference>
<evidence type="ECO:0000256" key="1">
    <source>
        <dbReference type="ARBA" id="ARBA00022527"/>
    </source>
</evidence>
<feature type="domain" description="Protein kinase" evidence="8">
    <location>
        <begin position="556"/>
        <end position="808"/>
    </location>
</feature>
<dbReference type="PROSITE" id="PS00107">
    <property type="entry name" value="PROTEIN_KINASE_ATP"/>
    <property type="match status" value="1"/>
</dbReference>
<feature type="region of interest" description="Disordered" evidence="7">
    <location>
        <begin position="332"/>
        <end position="354"/>
    </location>
</feature>
<dbReference type="Proteomes" id="UP001249851">
    <property type="component" value="Unassembled WGS sequence"/>
</dbReference>
<keyword evidence="2" id="KW-0808">Transferase</keyword>
<evidence type="ECO:0000256" key="2">
    <source>
        <dbReference type="ARBA" id="ARBA00022679"/>
    </source>
</evidence>
<dbReference type="GO" id="GO:0005634">
    <property type="term" value="C:nucleus"/>
    <property type="evidence" value="ECO:0007669"/>
    <property type="project" value="TreeGrafter"/>
</dbReference>
<dbReference type="Gene3D" id="1.10.510.10">
    <property type="entry name" value="Transferase(Phosphotransferase) domain 1"/>
    <property type="match status" value="1"/>
</dbReference>
<dbReference type="GO" id="GO:0007059">
    <property type="term" value="P:chromosome segregation"/>
    <property type="evidence" value="ECO:0007669"/>
    <property type="project" value="TreeGrafter"/>
</dbReference>
<dbReference type="SUPFAM" id="SSF56112">
    <property type="entry name" value="Protein kinase-like (PK-like)"/>
    <property type="match status" value="1"/>
</dbReference>
<feature type="region of interest" description="Disordered" evidence="7">
    <location>
        <begin position="892"/>
        <end position="932"/>
    </location>
</feature>
<keyword evidence="10" id="KW-1185">Reference proteome</keyword>
<dbReference type="SMART" id="SM00220">
    <property type="entry name" value="S_TKc"/>
    <property type="match status" value="1"/>
</dbReference>
<organism evidence="9 10">
    <name type="scientific">Acropora cervicornis</name>
    <name type="common">Staghorn coral</name>
    <dbReference type="NCBI Taxonomy" id="6130"/>
    <lineage>
        <taxon>Eukaryota</taxon>
        <taxon>Metazoa</taxon>
        <taxon>Cnidaria</taxon>
        <taxon>Anthozoa</taxon>
        <taxon>Hexacorallia</taxon>
        <taxon>Scleractinia</taxon>
        <taxon>Astrocoeniina</taxon>
        <taxon>Acroporidae</taxon>
        <taxon>Acropora</taxon>
    </lineage>
</organism>
<keyword evidence="4 9" id="KW-0418">Kinase</keyword>
<reference evidence="9" key="2">
    <citation type="journal article" date="2023" name="Science">
        <title>Genomic signatures of disease resistance in endangered staghorn corals.</title>
        <authorList>
            <person name="Vollmer S.V."/>
            <person name="Selwyn J.D."/>
            <person name="Despard B.A."/>
            <person name="Roesel C.L."/>
        </authorList>
    </citation>
    <scope>NUCLEOTIDE SEQUENCE</scope>
    <source>
        <strain evidence="9">K2</strain>
    </source>
</reference>
<evidence type="ECO:0000256" key="5">
    <source>
        <dbReference type="ARBA" id="ARBA00022840"/>
    </source>
</evidence>
<feature type="binding site" evidence="6">
    <location>
        <position position="583"/>
    </location>
    <ligand>
        <name>ATP</name>
        <dbReference type="ChEBI" id="CHEBI:30616"/>
    </ligand>
</feature>
<keyword evidence="5 6" id="KW-0067">ATP-binding</keyword>
<feature type="region of interest" description="Disordered" evidence="7">
    <location>
        <begin position="382"/>
        <end position="455"/>
    </location>
</feature>
<feature type="compositionally biased region" description="Polar residues" evidence="7">
    <location>
        <begin position="332"/>
        <end position="348"/>
    </location>
</feature>
<dbReference type="GO" id="GO:0034501">
    <property type="term" value="P:protein localization to kinetochore"/>
    <property type="evidence" value="ECO:0007669"/>
    <property type="project" value="TreeGrafter"/>
</dbReference>
<dbReference type="GO" id="GO:0004712">
    <property type="term" value="F:protein serine/threonine/tyrosine kinase activity"/>
    <property type="evidence" value="ECO:0007669"/>
    <property type="project" value="TreeGrafter"/>
</dbReference>
<dbReference type="PROSITE" id="PS00108">
    <property type="entry name" value="PROTEIN_KINASE_ST"/>
    <property type="match status" value="1"/>
</dbReference>
<dbReference type="Pfam" id="PF00069">
    <property type="entry name" value="Pkinase"/>
    <property type="match status" value="1"/>
</dbReference>
<feature type="compositionally biased region" description="Basic and acidic residues" evidence="7">
    <location>
        <begin position="906"/>
        <end position="923"/>
    </location>
</feature>
<evidence type="ECO:0000313" key="10">
    <source>
        <dbReference type="Proteomes" id="UP001249851"/>
    </source>
</evidence>
<gene>
    <name evidence="9" type="ORF">P5673_010155</name>
</gene>
<evidence type="ECO:0000256" key="3">
    <source>
        <dbReference type="ARBA" id="ARBA00022741"/>
    </source>
</evidence>
<accession>A0AAD9V9L5</accession>
<protein>
    <submittedName>
        <fullName evidence="9">Dual specificity protein kinase Ttk</fullName>
    </submittedName>
</protein>
<dbReference type="InterPro" id="IPR011009">
    <property type="entry name" value="Kinase-like_dom_sf"/>
</dbReference>
<sequence>MDPEVTAIQKIQDNGNQPEEWLEFLFQHQAKDDNTEHTTETCQHLVFLYERAVNQISSEKHKLNLSYAQLLVEFAKLQMKISEDDARRTFQLARSNAKNFAIVFVAWAQFELSLGNKSKCRGLLRKGKDVGAKPIELLIKAYDNFLEGKKVLIGDSDDLMLSGFSRPKHRSSESSLDSSPLSQADDSSTGSRFTDKGISAIADNTSAVISFKLPSILENCGNQPISCRQGTSSSSDDTDTVPLPRARYSMSTQKPPVKSTPDFRTGKSSIVSGMNLSVRSNKARRLPGRTGIDFGLPKRVKMPQSSMKEPSDDLDGITELECTVDDSQLHGNTSEIKTAPQENHTTANKAARHTVSCSSEKILGTEQNIGFGTSLSSTAVKKEFSSNGTRNNGSVLRKGEDQSSNQQSNVFSRTTQDGVEQRAPMSHSASLHGNKRQPQAEVPLHSHRNTQEQQIPLIPQTQKINISNSVGGESDIMAVPKQSSGSLGSLFTSGGSLMQPHMPQVSNGGQLKVIPGQSSGIGPAHGYPPAMQLMNTSINTPAQVSQDSVVVKGKSYLRLGVIGKGGSSKVYRAFDGKKIFAMKFVNLEEADDFMVQSYFNEIDLLNRLQGNDNIIKLELKQETRNLILVMEYGSIDLAGFLRKNRSKMTKADRQVFWQQMLEAVHLVHQQGIIHRDLKPANFLLTDKTSIELDTQVGTLNFMSPEAFQDISQAPRFDNGENTKPRLKIGRPSDVWSLGCILYMMVYGRSPFQHINNHFMKLQCIMDPSHQIDFPPINDVHLLDVIKGCLRRNPKERLTIPDLLDHPFLNSLSHDEVIDCVMQIVNLKSDVNSPRSIRNLCKQHLAGKNINLSSTVPNMNHGPVQSHHAIPPRQAPVRQPLMGVDAQALNRAQRALKPPHVSGSEKYMNRDTNEQNKENADLREQSWNTTVGR</sequence>
<evidence type="ECO:0000256" key="7">
    <source>
        <dbReference type="SAM" id="MobiDB-lite"/>
    </source>
</evidence>
<feature type="compositionally biased region" description="Low complexity" evidence="7">
    <location>
        <begin position="173"/>
        <end position="188"/>
    </location>
</feature>
<dbReference type="GO" id="GO:0005524">
    <property type="term" value="F:ATP binding"/>
    <property type="evidence" value="ECO:0007669"/>
    <property type="project" value="UniProtKB-UniRule"/>
</dbReference>
<dbReference type="GO" id="GO:0000776">
    <property type="term" value="C:kinetochore"/>
    <property type="evidence" value="ECO:0007669"/>
    <property type="project" value="TreeGrafter"/>
</dbReference>